<dbReference type="GO" id="GO:0005085">
    <property type="term" value="F:guanyl-nucleotide exchange factor activity"/>
    <property type="evidence" value="ECO:0007669"/>
    <property type="project" value="UniProtKB-KW"/>
</dbReference>
<evidence type="ECO:0000313" key="7">
    <source>
        <dbReference type="EMBL" id="CAK6960163.1"/>
    </source>
</evidence>
<accession>A0AAV1NLW8</accession>
<proteinExistence type="inferred from homology"/>
<dbReference type="EMBL" id="CAWUFR010000043">
    <property type="protein sequence ID" value="CAK6960163.1"/>
    <property type="molecule type" value="Genomic_DNA"/>
</dbReference>
<dbReference type="GO" id="GO:0005737">
    <property type="term" value="C:cytoplasm"/>
    <property type="evidence" value="ECO:0007669"/>
    <property type="project" value="TreeGrafter"/>
</dbReference>
<feature type="compositionally biased region" description="Polar residues" evidence="5">
    <location>
        <begin position="37"/>
        <end position="48"/>
    </location>
</feature>
<keyword evidence="3" id="KW-0344">Guanine-nucleotide releasing factor</keyword>
<dbReference type="PROSITE" id="PS50211">
    <property type="entry name" value="DENN"/>
    <property type="match status" value="1"/>
</dbReference>
<comment type="caution">
    <text evidence="7">The sequence shown here is derived from an EMBL/GenBank/DDBJ whole genome shotgun (WGS) entry which is preliminary data.</text>
</comment>
<organism evidence="7 8">
    <name type="scientific">Scomber scombrus</name>
    <name type="common">Atlantic mackerel</name>
    <name type="synonym">Scomber vernalis</name>
    <dbReference type="NCBI Taxonomy" id="13677"/>
    <lineage>
        <taxon>Eukaryota</taxon>
        <taxon>Metazoa</taxon>
        <taxon>Chordata</taxon>
        <taxon>Craniata</taxon>
        <taxon>Vertebrata</taxon>
        <taxon>Euteleostomi</taxon>
        <taxon>Actinopterygii</taxon>
        <taxon>Neopterygii</taxon>
        <taxon>Teleostei</taxon>
        <taxon>Neoteleostei</taxon>
        <taxon>Acanthomorphata</taxon>
        <taxon>Pelagiaria</taxon>
        <taxon>Scombriformes</taxon>
        <taxon>Scombridae</taxon>
        <taxon>Scomber</taxon>
    </lineage>
</organism>
<comment type="similarity">
    <text evidence="1">Belongs to the DENND11 family.</text>
</comment>
<gene>
    <name evidence="7" type="ORF">FSCOSCO3_A018884</name>
</gene>
<evidence type="ECO:0000259" key="6">
    <source>
        <dbReference type="PROSITE" id="PS50211"/>
    </source>
</evidence>
<dbReference type="Proteomes" id="UP001314229">
    <property type="component" value="Unassembled WGS sequence"/>
</dbReference>
<keyword evidence="8" id="KW-1185">Reference proteome</keyword>
<dbReference type="InterPro" id="IPR037516">
    <property type="entry name" value="Tripartite_DENN"/>
</dbReference>
<protein>
    <recommendedName>
        <fullName evidence="2">DENN domain-containing protein 11</fullName>
    </recommendedName>
    <alternativeName>
        <fullName evidence="4">Protein LCHN</fullName>
    </alternativeName>
</protein>
<feature type="compositionally biased region" description="Low complexity" evidence="5">
    <location>
        <begin position="49"/>
        <end position="79"/>
    </location>
</feature>
<feature type="domain" description="UDENN" evidence="6">
    <location>
        <begin position="78"/>
        <end position="508"/>
    </location>
</feature>
<dbReference type="Pfam" id="PF09804">
    <property type="entry name" value="DENND11"/>
    <property type="match status" value="1"/>
</dbReference>
<feature type="region of interest" description="Disordered" evidence="5">
    <location>
        <begin position="1"/>
        <end position="98"/>
    </location>
</feature>
<name>A0AAV1NLW8_SCOSC</name>
<evidence type="ECO:0000256" key="5">
    <source>
        <dbReference type="SAM" id="MobiDB-lite"/>
    </source>
</evidence>
<evidence type="ECO:0000313" key="8">
    <source>
        <dbReference type="Proteomes" id="UP001314229"/>
    </source>
</evidence>
<dbReference type="InterPro" id="IPR018626">
    <property type="entry name" value="LCHN/Anr2"/>
</dbReference>
<evidence type="ECO:0000256" key="4">
    <source>
        <dbReference type="ARBA" id="ARBA00033400"/>
    </source>
</evidence>
<sequence>MVEKSDRAPLLDWEEIPPSDPNQAAPPSREGDPPAEKSSQPVGRTPTVTAAGTGWSSSNSGNTTAPTTTITCSPTGSLTAVVASGDGSPGRPRSEHCGHGYYRPEPLCTDRNVLFPGLSVRDQWEEKDQIVAVFVVTFDTRSGNMVEWCLPHDINLDGVEFKSMASGSHRVTNDFIYFRKGCYFGLACFANMPVESELERGARMKSVGILSPSYTLLYRYMHFLENQVRHQLQCPGQYSPLEAFYEDKKAVLPATGNGLVTACPTWSVTTINRCMHPEMKITHPAGCMSQFIQFFGEQIMVLWKFALLRKRILIFSPPPVGVVCYRVYCCCSLANISLPGIGVTVPELRPFFYINIADIPALETELSYVACTTEKIFEEKKELYDVYIDNQNVKTHRSHMQPLLRLNAADKEKYRKLSEQRQMLLYSQEVDGDCTSNEEDLFILFFMELNNRIFQTLSEVAGSHDPTLTAEHVRAMGLDPQGDHSFLLDLLEVYGLDITLVIDNLCCS</sequence>
<dbReference type="InterPro" id="IPR051731">
    <property type="entry name" value="DENND11/AVL9_GEFs"/>
</dbReference>
<evidence type="ECO:0000256" key="2">
    <source>
        <dbReference type="ARBA" id="ARBA00015743"/>
    </source>
</evidence>
<dbReference type="PANTHER" id="PTHR31017:SF2">
    <property type="entry name" value="DENN DOMAIN-CONTAINING PROTEIN 11"/>
    <property type="match status" value="1"/>
</dbReference>
<reference evidence="7 8" key="1">
    <citation type="submission" date="2024-01" db="EMBL/GenBank/DDBJ databases">
        <authorList>
            <person name="Alioto T."/>
            <person name="Alioto T."/>
            <person name="Gomez Garrido J."/>
        </authorList>
    </citation>
    <scope>NUCLEOTIDE SEQUENCE [LARGE SCALE GENOMIC DNA]</scope>
</reference>
<evidence type="ECO:0000256" key="3">
    <source>
        <dbReference type="ARBA" id="ARBA00022658"/>
    </source>
</evidence>
<dbReference type="AlphaFoldDB" id="A0AAV1NLW8"/>
<dbReference type="PANTHER" id="PTHR31017">
    <property type="entry name" value="LATE SECRETORY PATHWAY PROTEIN AVL9-RELATED"/>
    <property type="match status" value="1"/>
</dbReference>
<evidence type="ECO:0000256" key="1">
    <source>
        <dbReference type="ARBA" id="ARBA00007629"/>
    </source>
</evidence>